<dbReference type="Proteomes" id="UP000036261">
    <property type="component" value="Unassembled WGS sequence"/>
</dbReference>
<organism evidence="1 2">
    <name type="scientific">Chryseobacterium angstadtii</name>
    <dbReference type="NCBI Taxonomy" id="558151"/>
    <lineage>
        <taxon>Bacteria</taxon>
        <taxon>Pseudomonadati</taxon>
        <taxon>Bacteroidota</taxon>
        <taxon>Flavobacteriia</taxon>
        <taxon>Flavobacteriales</taxon>
        <taxon>Weeksellaceae</taxon>
        <taxon>Chryseobacterium group</taxon>
        <taxon>Chryseobacterium</taxon>
    </lineage>
</organism>
<dbReference type="PATRIC" id="fig|558151.6.peg.4532"/>
<reference evidence="1 2" key="1">
    <citation type="journal article" date="2013" name="Int. J. Syst. Evol. Microbiol.">
        <title>Chryseobacterium angstadtii sp. nov., isolated from a newt tank.</title>
        <authorList>
            <person name="Kirk K.E."/>
            <person name="Hoffman J.A."/>
            <person name="Smith K.A."/>
            <person name="Strahan B.L."/>
            <person name="Failor K.C."/>
            <person name="Krebs J.E."/>
            <person name="Gale A.N."/>
            <person name="Do T.D."/>
            <person name="Sontag T.C."/>
            <person name="Batties A.M."/>
            <person name="Mistiszyn K."/>
            <person name="Newman J.D."/>
        </authorList>
    </citation>
    <scope>NUCLEOTIDE SEQUENCE [LARGE SCALE GENOMIC DNA]</scope>
    <source>
        <strain evidence="1 2">KM</strain>
    </source>
</reference>
<dbReference type="AlphaFoldDB" id="A0A0J7HYQ2"/>
<proteinExistence type="predicted"/>
<gene>
    <name evidence="1" type="ORF">ACM46_21640</name>
</gene>
<keyword evidence="2" id="KW-1185">Reference proteome</keyword>
<dbReference type="EMBL" id="LFND01000008">
    <property type="protein sequence ID" value="KMQ58626.1"/>
    <property type="molecule type" value="Genomic_DNA"/>
</dbReference>
<protein>
    <submittedName>
        <fullName evidence="1">Uncharacterized protein</fullName>
    </submittedName>
</protein>
<dbReference type="OrthoDB" id="1218410at2"/>
<comment type="caution">
    <text evidence="1">The sequence shown here is derived from an EMBL/GenBank/DDBJ whole genome shotgun (WGS) entry which is preliminary data.</text>
</comment>
<evidence type="ECO:0000313" key="2">
    <source>
        <dbReference type="Proteomes" id="UP000036261"/>
    </source>
</evidence>
<sequence length="493" mass="58892">MNPFVTQEFIIKKIKSYNRAHLLNNLFYTLKQFDLREEHNHPLWHYFLLIKLTFLHGNENGKKTFSREKFITLLKYVEKFEKKSLDPYVKNHQWDKFFQIIGYQQFYLQQDVHWSDFARQLKLFGSSLKSKYDIEKSFNEKTELKLFDFIFFMQIVWMFTQANRMNKGTIYTGYIGEEIFEMMKDIFNYQKEFSNFLMLLTLNKLNIKKSINQFKTGIKHTALQSFEMSFFTQLPFIINSENKYEIVHRSIFNYCCNYFIYDYLKINDEKFTEEFGKRFEKYVELGLKECNVEYITEKDLIKTYGKGEKIVDYIVDNQVLIECKGIEPKPLSSIIPENEIVYSAFKDSIFKAYLQQMLNITKLVQNLNKPIYGIIICYKDFYLSSLDDYAGILADDIKSICEKNNWKDNPLPLENVFVISINNWDIIVEYLKEKKVTLPNLLNDIVNNNRIEKHKWFLGLLKQYGNAKANLSYLETENKTLSDAFPTPSELQE</sequence>
<evidence type="ECO:0000313" key="1">
    <source>
        <dbReference type="EMBL" id="KMQ58626.1"/>
    </source>
</evidence>
<name>A0A0J7HYQ2_9FLAO</name>
<accession>A0A0J7HYQ2</accession>
<dbReference type="RefSeq" id="WP_048508746.1">
    <property type="nucleotide sequence ID" value="NZ_LFND01000008.1"/>
</dbReference>